<dbReference type="GO" id="GO:0005829">
    <property type="term" value="C:cytosol"/>
    <property type="evidence" value="ECO:0007669"/>
    <property type="project" value="TreeGrafter"/>
</dbReference>
<reference evidence="4 5" key="1">
    <citation type="submission" date="2018-06" db="EMBL/GenBank/DDBJ databases">
        <title>Comparative genomics of Bradyrhizobium nodulating Arachidis hypogaea.</title>
        <authorList>
            <person name="Li Y."/>
        </authorList>
    </citation>
    <scope>NUCLEOTIDE SEQUENCE [LARGE SCALE GENOMIC DNA]</scope>
    <source>
        <strain evidence="4 5">CCBAU 051107</strain>
    </source>
</reference>
<dbReference type="SUPFAM" id="SSF51430">
    <property type="entry name" value="NAD(P)-linked oxidoreductase"/>
    <property type="match status" value="1"/>
</dbReference>
<proteinExistence type="predicted"/>
<feature type="domain" description="NADP-dependent oxidoreductase" evidence="3">
    <location>
        <begin position="33"/>
        <end position="332"/>
    </location>
</feature>
<dbReference type="InterPro" id="IPR036812">
    <property type="entry name" value="NAD(P)_OxRdtase_dom_sf"/>
</dbReference>
<feature type="region of interest" description="Disordered" evidence="2">
    <location>
        <begin position="339"/>
        <end position="358"/>
    </location>
</feature>
<dbReference type="EMBL" id="CP030050">
    <property type="protein sequence ID" value="QOZ73136.1"/>
    <property type="molecule type" value="Genomic_DNA"/>
</dbReference>
<sequence>MTDLGGYAAPQRSVEDPPMQYRQLGRSGLKVSPICLGTMMFGGPTDEAASKRIIDKARGAGINFIDTADAYSKGASEEVVGRAIAGNRHAWVLATKLANPMNTGMGDDPNRVGLSRRWVLQAADESLKRLGTDHIDIYYLHKEDHATPLEETVRAMGDLIRAGKVRYFGVSNYRAWRVAEICNICDRLGIDRPAVSQPYYNAMNRMPEVEHFPACAYYGLGIVPYSPLARGVLTGKYKPDAAPDKETRAGRNDTRMMQTEWRPESLQLAQEIKSHAEKEGITAGQFAVAWVLNSAFVSSIVAGPRTEEQWDGYISALDYRFTADDEALIDRLVVPGHPSTPGYNDPAYPIEGRRARTA</sequence>
<protein>
    <submittedName>
        <fullName evidence="4">Aldo/keto reductase</fullName>
    </submittedName>
</protein>
<gene>
    <name evidence="4" type="ORF">WN72_04520</name>
</gene>
<dbReference type="PANTHER" id="PTHR43364:SF4">
    <property type="entry name" value="NAD(P)-LINKED OXIDOREDUCTASE SUPERFAMILY PROTEIN"/>
    <property type="match status" value="1"/>
</dbReference>
<dbReference type="FunFam" id="3.20.20.100:FF:000004">
    <property type="entry name" value="Oxidoreductase, aldo/keto reductase"/>
    <property type="match status" value="1"/>
</dbReference>
<dbReference type="AlphaFoldDB" id="A0AAE7TMC0"/>
<evidence type="ECO:0000313" key="5">
    <source>
        <dbReference type="Proteomes" id="UP000594015"/>
    </source>
</evidence>
<dbReference type="PRINTS" id="PR00069">
    <property type="entry name" value="ALDKETRDTASE"/>
</dbReference>
<dbReference type="Proteomes" id="UP000594015">
    <property type="component" value="Chromosome"/>
</dbReference>
<dbReference type="InterPro" id="IPR023210">
    <property type="entry name" value="NADP_OxRdtase_dom"/>
</dbReference>
<organism evidence="4 5">
    <name type="scientific">Bradyrhizobium arachidis</name>
    <dbReference type="NCBI Taxonomy" id="858423"/>
    <lineage>
        <taxon>Bacteria</taxon>
        <taxon>Pseudomonadati</taxon>
        <taxon>Pseudomonadota</taxon>
        <taxon>Alphaproteobacteria</taxon>
        <taxon>Hyphomicrobiales</taxon>
        <taxon>Nitrobacteraceae</taxon>
        <taxon>Bradyrhizobium</taxon>
    </lineage>
</organism>
<dbReference type="Pfam" id="PF00248">
    <property type="entry name" value="Aldo_ket_red"/>
    <property type="match status" value="1"/>
</dbReference>
<dbReference type="InterPro" id="IPR050523">
    <property type="entry name" value="AKR_Detox_Biosynth"/>
</dbReference>
<evidence type="ECO:0000256" key="2">
    <source>
        <dbReference type="SAM" id="MobiDB-lite"/>
    </source>
</evidence>
<dbReference type="KEGG" id="barh:WN72_04520"/>
<dbReference type="Gene3D" id="3.20.20.100">
    <property type="entry name" value="NADP-dependent oxidoreductase domain"/>
    <property type="match status" value="1"/>
</dbReference>
<evidence type="ECO:0000313" key="4">
    <source>
        <dbReference type="EMBL" id="QOZ73136.1"/>
    </source>
</evidence>
<dbReference type="InterPro" id="IPR020471">
    <property type="entry name" value="AKR"/>
</dbReference>
<dbReference type="GO" id="GO:0016491">
    <property type="term" value="F:oxidoreductase activity"/>
    <property type="evidence" value="ECO:0007669"/>
    <property type="project" value="UniProtKB-KW"/>
</dbReference>
<evidence type="ECO:0000256" key="1">
    <source>
        <dbReference type="ARBA" id="ARBA00023002"/>
    </source>
</evidence>
<name>A0AAE7TMC0_9BRAD</name>
<evidence type="ECO:0000259" key="3">
    <source>
        <dbReference type="Pfam" id="PF00248"/>
    </source>
</evidence>
<keyword evidence="1" id="KW-0560">Oxidoreductase</keyword>
<accession>A0AAE7TMC0</accession>
<dbReference type="PANTHER" id="PTHR43364">
    <property type="entry name" value="NADH-SPECIFIC METHYLGLYOXAL REDUCTASE-RELATED"/>
    <property type="match status" value="1"/>
</dbReference>